<comment type="caution">
    <text evidence="2">The sequence shown here is derived from an EMBL/GenBank/DDBJ whole genome shotgun (WGS) entry which is preliminary data.</text>
</comment>
<evidence type="ECO:0000313" key="2">
    <source>
        <dbReference type="EMBL" id="MCB5181716.1"/>
    </source>
</evidence>
<feature type="compositionally biased region" description="Basic and acidic residues" evidence="1">
    <location>
        <begin position="141"/>
        <end position="153"/>
    </location>
</feature>
<feature type="region of interest" description="Disordered" evidence="1">
    <location>
        <begin position="108"/>
        <end position="186"/>
    </location>
</feature>
<protein>
    <submittedName>
        <fullName evidence="2">Uncharacterized protein</fullName>
    </submittedName>
</protein>
<proteinExistence type="predicted"/>
<evidence type="ECO:0000256" key="1">
    <source>
        <dbReference type="SAM" id="MobiDB-lite"/>
    </source>
</evidence>
<accession>A0ABS8BAP3</accession>
<gene>
    <name evidence="2" type="ORF">LG632_20320</name>
</gene>
<organism evidence="2 3">
    <name type="scientific">Streptomyces antimicrobicus</name>
    <dbReference type="NCBI Taxonomy" id="2883108"/>
    <lineage>
        <taxon>Bacteria</taxon>
        <taxon>Bacillati</taxon>
        <taxon>Actinomycetota</taxon>
        <taxon>Actinomycetes</taxon>
        <taxon>Kitasatosporales</taxon>
        <taxon>Streptomycetaceae</taxon>
        <taxon>Streptomyces</taxon>
    </lineage>
</organism>
<keyword evidence="3" id="KW-1185">Reference proteome</keyword>
<dbReference type="RefSeq" id="WP_226728804.1">
    <property type="nucleotide sequence ID" value="NZ_JAJAUY010000087.1"/>
</dbReference>
<sequence length="186" mass="19948">MPRVSVEGADVVVRLSPREMLAARRRTVRVPVAAVREVFVEPSWWRALRGVADRGGRRPGRSVGIRRTAQGEDFTVVRGIGPVLCLDLGPGAPFGRLALSVRDPQAAERALRSALPEPEAEEQPEAPAEPEAPPVPRRPKLQHEGGVVDDHGRAPGVPSRTGTGAEPPADDERVRRANTGPRPADG</sequence>
<dbReference type="Proteomes" id="UP001199054">
    <property type="component" value="Unassembled WGS sequence"/>
</dbReference>
<evidence type="ECO:0000313" key="3">
    <source>
        <dbReference type="Proteomes" id="UP001199054"/>
    </source>
</evidence>
<reference evidence="2 3" key="1">
    <citation type="submission" date="2021-10" db="EMBL/GenBank/DDBJ databases">
        <title>Streptomyces sp. strain SMC 277, a novel streptomycete isolated from soil.</title>
        <authorList>
            <person name="Chanama M."/>
        </authorList>
    </citation>
    <scope>NUCLEOTIDE SEQUENCE [LARGE SCALE GENOMIC DNA]</scope>
    <source>
        <strain evidence="2 3">SMC 277</strain>
    </source>
</reference>
<name>A0ABS8BAP3_9ACTN</name>
<dbReference type="EMBL" id="JAJAUY010000087">
    <property type="protein sequence ID" value="MCB5181716.1"/>
    <property type="molecule type" value="Genomic_DNA"/>
</dbReference>